<dbReference type="Proteomes" id="UP000831796">
    <property type="component" value="Plasmid unnamed1"/>
</dbReference>
<dbReference type="KEGG" id="hcu:MUN79_28970"/>
<dbReference type="AlphaFoldDB" id="A0A8T9QHN0"/>
<gene>
    <name evidence="1" type="ORF">MUN79_28970</name>
</gene>
<geneLocation type="plasmid" evidence="1 2">
    <name>unnamed1</name>
</geneLocation>
<proteinExistence type="predicted"/>
<name>A0A8T9QHN0_9BACT</name>
<accession>A0A8T9QHN0</accession>
<protein>
    <submittedName>
        <fullName evidence="1">Uncharacterized protein</fullName>
    </submittedName>
</protein>
<organism evidence="1 2">
    <name type="scientific">Hymenobacter cellulosilyticus</name>
    <dbReference type="NCBI Taxonomy" id="2932248"/>
    <lineage>
        <taxon>Bacteria</taxon>
        <taxon>Pseudomonadati</taxon>
        <taxon>Bacteroidota</taxon>
        <taxon>Cytophagia</taxon>
        <taxon>Cytophagales</taxon>
        <taxon>Hymenobacteraceae</taxon>
        <taxon>Hymenobacter</taxon>
    </lineage>
</organism>
<dbReference type="EMBL" id="CP095047">
    <property type="protein sequence ID" value="UOQ75109.1"/>
    <property type="molecule type" value="Genomic_DNA"/>
</dbReference>
<sequence length="101" mass="11248">MRQIIGRLTEVLARLPLTDAGHAPTAGPPYDLDPEILQEGIPTSLVAQHLRILDELATTYTLIRASDEFQTGTDQPSYEATLRNLLTADDRLRQLFATENM</sequence>
<evidence type="ECO:0000313" key="1">
    <source>
        <dbReference type="EMBL" id="UOQ75109.1"/>
    </source>
</evidence>
<reference evidence="1" key="1">
    <citation type="submission" date="2022-04" db="EMBL/GenBank/DDBJ databases">
        <title>Hymenobacter sp. isolated from the air.</title>
        <authorList>
            <person name="Won M."/>
            <person name="Lee C.-M."/>
            <person name="Woen H.-Y."/>
            <person name="Kwon S.-W."/>
        </authorList>
    </citation>
    <scope>NUCLEOTIDE SEQUENCE</scope>
    <source>
        <strain evidence="1">5116S-3</strain>
        <plasmid evidence="1">unnamed1</plasmid>
    </source>
</reference>
<keyword evidence="1" id="KW-0614">Plasmid</keyword>
<keyword evidence="2" id="KW-1185">Reference proteome</keyword>
<evidence type="ECO:0000313" key="2">
    <source>
        <dbReference type="Proteomes" id="UP000831796"/>
    </source>
</evidence>
<dbReference type="RefSeq" id="WP_244678442.1">
    <property type="nucleotide sequence ID" value="NZ_CP095047.1"/>
</dbReference>